<keyword evidence="2" id="KW-1133">Transmembrane helix</keyword>
<protein>
    <submittedName>
        <fullName evidence="3">Uncharacterized protein</fullName>
    </submittedName>
</protein>
<accession>A0A9W7FRS5</accession>
<dbReference type="EMBL" id="BRXW01000309">
    <property type="protein sequence ID" value="GMI17829.1"/>
    <property type="molecule type" value="Genomic_DNA"/>
</dbReference>
<keyword evidence="2" id="KW-0812">Transmembrane</keyword>
<organism evidence="3 4">
    <name type="scientific">Triparma laevis f. longispina</name>
    <dbReference type="NCBI Taxonomy" id="1714387"/>
    <lineage>
        <taxon>Eukaryota</taxon>
        <taxon>Sar</taxon>
        <taxon>Stramenopiles</taxon>
        <taxon>Ochrophyta</taxon>
        <taxon>Bolidophyceae</taxon>
        <taxon>Parmales</taxon>
        <taxon>Triparmaceae</taxon>
        <taxon>Triparma</taxon>
    </lineage>
</organism>
<keyword evidence="4" id="KW-1185">Reference proteome</keyword>
<dbReference type="AlphaFoldDB" id="A0A9W7FRS5"/>
<comment type="caution">
    <text evidence="3">The sequence shown here is derived from an EMBL/GenBank/DDBJ whole genome shotgun (WGS) entry which is preliminary data.</text>
</comment>
<feature type="transmembrane region" description="Helical" evidence="2">
    <location>
        <begin position="35"/>
        <end position="55"/>
    </location>
</feature>
<proteinExistence type="predicted"/>
<keyword evidence="2" id="KW-0472">Membrane</keyword>
<dbReference type="Proteomes" id="UP001165122">
    <property type="component" value="Unassembled WGS sequence"/>
</dbReference>
<name>A0A9W7FRS5_9STRA</name>
<gene>
    <name evidence="3" type="ORF">TrLO_g14155</name>
</gene>
<evidence type="ECO:0000313" key="3">
    <source>
        <dbReference type="EMBL" id="GMI17829.1"/>
    </source>
</evidence>
<evidence type="ECO:0000256" key="1">
    <source>
        <dbReference type="SAM" id="MobiDB-lite"/>
    </source>
</evidence>
<feature type="region of interest" description="Disordered" evidence="1">
    <location>
        <begin position="132"/>
        <end position="153"/>
    </location>
</feature>
<evidence type="ECO:0000313" key="4">
    <source>
        <dbReference type="Proteomes" id="UP001165122"/>
    </source>
</evidence>
<reference evidence="4" key="1">
    <citation type="journal article" date="2023" name="Commun. Biol.">
        <title>Genome analysis of Parmales, the sister group of diatoms, reveals the evolutionary specialization of diatoms from phago-mixotrophs to photoautotrophs.</title>
        <authorList>
            <person name="Ban H."/>
            <person name="Sato S."/>
            <person name="Yoshikawa S."/>
            <person name="Yamada K."/>
            <person name="Nakamura Y."/>
            <person name="Ichinomiya M."/>
            <person name="Sato N."/>
            <person name="Blanc-Mathieu R."/>
            <person name="Endo H."/>
            <person name="Kuwata A."/>
            <person name="Ogata H."/>
        </authorList>
    </citation>
    <scope>NUCLEOTIDE SEQUENCE [LARGE SCALE GENOMIC DNA]</scope>
    <source>
        <strain evidence="4">NIES 3700</strain>
    </source>
</reference>
<dbReference type="OrthoDB" id="195888at2759"/>
<feature type="transmembrane region" description="Helical" evidence="2">
    <location>
        <begin position="83"/>
        <end position="108"/>
    </location>
</feature>
<evidence type="ECO:0000256" key="2">
    <source>
        <dbReference type="SAM" id="Phobius"/>
    </source>
</evidence>
<feature type="transmembrane region" description="Helical" evidence="2">
    <location>
        <begin position="6"/>
        <end position="28"/>
    </location>
</feature>
<sequence>MDDSTIITGFRGASAIAYLLDVICAIVFMTTGGYLGVIISLYTIAIALFVFVSVVQQPASIVEKMNNHTEFIFTFKGRATTDFFLSLFLFGMGGFGVAMGIIMLILIIGIRLLAASFPGAFEELFRQGGGPSNDNFDTPYGDTGFAPQPSADL</sequence>